<proteinExistence type="predicted"/>
<reference evidence="2" key="1">
    <citation type="journal article" date="2023" name="Nat. Plants">
        <title>Single-cell RNA sequencing provides a high-resolution roadmap for understanding the multicellular compartmentation of specialized metabolism.</title>
        <authorList>
            <person name="Sun S."/>
            <person name="Shen X."/>
            <person name="Li Y."/>
            <person name="Li Y."/>
            <person name="Wang S."/>
            <person name="Li R."/>
            <person name="Zhang H."/>
            <person name="Shen G."/>
            <person name="Guo B."/>
            <person name="Wei J."/>
            <person name="Xu J."/>
            <person name="St-Pierre B."/>
            <person name="Chen S."/>
            <person name="Sun C."/>
        </authorList>
    </citation>
    <scope>NUCLEOTIDE SEQUENCE [LARGE SCALE GENOMIC DNA]</scope>
</reference>
<dbReference type="EMBL" id="CM044708">
    <property type="protein sequence ID" value="KAI5650349.1"/>
    <property type="molecule type" value="Genomic_DNA"/>
</dbReference>
<comment type="caution">
    <text evidence="1">The sequence shown here is derived from an EMBL/GenBank/DDBJ whole genome shotgun (WGS) entry which is preliminary data.</text>
</comment>
<name>A0ACB9ZSK3_CATRO</name>
<evidence type="ECO:0000313" key="1">
    <source>
        <dbReference type="EMBL" id="KAI5650349.1"/>
    </source>
</evidence>
<gene>
    <name evidence="1" type="ORF">M9H77_36354</name>
</gene>
<evidence type="ECO:0000313" key="2">
    <source>
        <dbReference type="Proteomes" id="UP001060085"/>
    </source>
</evidence>
<sequence length="191" mass="21872">MEFHYSLFIVIATFILIAISIAILRRRSKKIPTLPPQPWKLPFIGNLHQLIGSHSTHQTLRDLARKHGLLMHLQLDVAFNSYGKYWRQMHKICVQELFNSNRVQSFTSVREDEFSMMVETIKSANGKPINFSKLISTCTSSIVNRAAFGEVRFEPEGFVELIKQAFALAGGFKLVDLFPSYNVLEVTEQKL</sequence>
<accession>A0ACB9ZSK3</accession>
<organism evidence="1 2">
    <name type="scientific">Catharanthus roseus</name>
    <name type="common">Madagascar periwinkle</name>
    <name type="synonym">Vinca rosea</name>
    <dbReference type="NCBI Taxonomy" id="4058"/>
    <lineage>
        <taxon>Eukaryota</taxon>
        <taxon>Viridiplantae</taxon>
        <taxon>Streptophyta</taxon>
        <taxon>Embryophyta</taxon>
        <taxon>Tracheophyta</taxon>
        <taxon>Spermatophyta</taxon>
        <taxon>Magnoliopsida</taxon>
        <taxon>eudicotyledons</taxon>
        <taxon>Gunneridae</taxon>
        <taxon>Pentapetalae</taxon>
        <taxon>asterids</taxon>
        <taxon>lamiids</taxon>
        <taxon>Gentianales</taxon>
        <taxon>Apocynaceae</taxon>
        <taxon>Rauvolfioideae</taxon>
        <taxon>Vinceae</taxon>
        <taxon>Catharanthinae</taxon>
        <taxon>Catharanthus</taxon>
    </lineage>
</organism>
<protein>
    <submittedName>
        <fullName evidence="1">Uncharacterized protein</fullName>
    </submittedName>
</protein>
<dbReference type="Proteomes" id="UP001060085">
    <property type="component" value="Linkage Group LG08"/>
</dbReference>
<keyword evidence="2" id="KW-1185">Reference proteome</keyword>